<proteinExistence type="predicted"/>
<accession>A0A916K6E2</accession>
<keyword evidence="4" id="KW-1185">Reference proteome</keyword>
<dbReference type="AlphaFoldDB" id="A0A916K6E2"/>
<protein>
    <recommendedName>
        <fullName evidence="2">Anti-sigma-28 factor FlgM C-terminal domain-containing protein</fullName>
    </recommendedName>
</protein>
<dbReference type="GO" id="GO:0045892">
    <property type="term" value="P:negative regulation of DNA-templated transcription"/>
    <property type="evidence" value="ECO:0007669"/>
    <property type="project" value="InterPro"/>
</dbReference>
<name>A0A916K6E2_9BACL</name>
<evidence type="ECO:0000313" key="3">
    <source>
        <dbReference type="EMBL" id="CAG7634027.1"/>
    </source>
</evidence>
<dbReference type="InterPro" id="IPR031316">
    <property type="entry name" value="FlgM_C"/>
</dbReference>
<reference evidence="3" key="1">
    <citation type="submission" date="2021-06" db="EMBL/GenBank/DDBJ databases">
        <authorList>
            <person name="Criscuolo A."/>
        </authorList>
    </citation>
    <scope>NUCLEOTIDE SEQUENCE</scope>
    <source>
        <strain evidence="3">CIP111600</strain>
    </source>
</reference>
<comment type="caution">
    <text evidence="3">The sequence shown here is derived from an EMBL/GenBank/DDBJ whole genome shotgun (WGS) entry which is preliminary data.</text>
</comment>
<evidence type="ECO:0000259" key="2">
    <source>
        <dbReference type="Pfam" id="PF04316"/>
    </source>
</evidence>
<dbReference type="NCBIfam" id="TIGR03824">
    <property type="entry name" value="FlgM_jcvi"/>
    <property type="match status" value="1"/>
</dbReference>
<evidence type="ECO:0000256" key="1">
    <source>
        <dbReference type="SAM" id="MobiDB-lite"/>
    </source>
</evidence>
<sequence>MKIDGTNRVGSVNQYKKSYESQQQVSKKTGSKKDHVEISTEAKELLGSQGMSEARQDKIETLKKSVADGTYRVDGRKIAEKLFPFLK</sequence>
<dbReference type="RefSeq" id="WP_218093269.1">
    <property type="nucleotide sequence ID" value="NZ_CAJVAS010000015.1"/>
</dbReference>
<organism evidence="3 4">
    <name type="scientific">Paenibacillus solanacearum</name>
    <dbReference type="NCBI Taxonomy" id="2048548"/>
    <lineage>
        <taxon>Bacteria</taxon>
        <taxon>Bacillati</taxon>
        <taxon>Bacillota</taxon>
        <taxon>Bacilli</taxon>
        <taxon>Bacillales</taxon>
        <taxon>Paenibacillaceae</taxon>
        <taxon>Paenibacillus</taxon>
    </lineage>
</organism>
<dbReference type="Pfam" id="PF04316">
    <property type="entry name" value="FlgM"/>
    <property type="match status" value="1"/>
</dbReference>
<feature type="compositionally biased region" description="Polar residues" evidence="1">
    <location>
        <begin position="8"/>
        <end position="28"/>
    </location>
</feature>
<feature type="domain" description="Anti-sigma-28 factor FlgM C-terminal" evidence="2">
    <location>
        <begin position="34"/>
        <end position="82"/>
    </location>
</feature>
<gene>
    <name evidence="3" type="ORF">PAESOLCIP111_03524</name>
</gene>
<dbReference type="EMBL" id="CAJVAS010000015">
    <property type="protein sequence ID" value="CAG7634027.1"/>
    <property type="molecule type" value="Genomic_DNA"/>
</dbReference>
<dbReference type="Proteomes" id="UP000693672">
    <property type="component" value="Unassembled WGS sequence"/>
</dbReference>
<feature type="region of interest" description="Disordered" evidence="1">
    <location>
        <begin position="1"/>
        <end position="36"/>
    </location>
</feature>
<dbReference type="InterPro" id="IPR007412">
    <property type="entry name" value="FlgM"/>
</dbReference>
<evidence type="ECO:0000313" key="4">
    <source>
        <dbReference type="Proteomes" id="UP000693672"/>
    </source>
</evidence>